<evidence type="ECO:0000313" key="4">
    <source>
        <dbReference type="Proteomes" id="UP001165740"/>
    </source>
</evidence>
<keyword evidence="2" id="KW-0472">Membrane</keyword>
<feature type="compositionally biased region" description="Polar residues" evidence="1">
    <location>
        <begin position="483"/>
        <end position="492"/>
    </location>
</feature>
<dbReference type="Proteomes" id="UP001165740">
    <property type="component" value="Chromosome 2"/>
</dbReference>
<feature type="compositionally biased region" description="Polar residues" evidence="1">
    <location>
        <begin position="445"/>
        <end position="459"/>
    </location>
</feature>
<feature type="compositionally biased region" description="Acidic residues" evidence="1">
    <location>
        <begin position="380"/>
        <end position="394"/>
    </location>
</feature>
<evidence type="ECO:0000313" key="5">
    <source>
        <dbReference type="RefSeq" id="XP_055877528.1"/>
    </source>
</evidence>
<sequence>MGALRRNFKILLMFSTKSWSDHSVPIVIHNVKKIQMKASVRHPNFKGRFYSHLFFYETHFFHLTASFQITNTKGLIMFNGGFDPKSFISIALVDASLQFCLSCGSNATCNKGYEVKTDDWYILRIVVRENEGQLRLNDGDALQLMCPSGEKYRPRNNVYISGAGMKDWNIIVDVTSNKTMFHGIIDTLKVNGLIVTYKMATLIDVNGMLNSLGYSLSDYVTEVYKNEKTITTLYCGVPERTAKSHYVRIVWFENMRRMIPAAGVEIIDVESDKQVVSKVNLYPEHAGEGIYACVLSQDGMLSVVHVFVVFRYKAYIEESESHAEWIGLIILLVLILLCFFPALCYCCTKDHPMWIKVRNFFNRIYSYITGQEYTEETEVLAEEDYDSEPAESESEGAFGLDEDRSNDQLPSPDLQLKPDKMKPAKMKPAKRSKSKGQKQSRPQSTQPKAQSETQMSQLGDEQEALPKKQMKKALKQPPPEDLPQTQSSNVIQQCPPGYHPQPCSPFYPIAGGQQYYYPSSNQLTMNQPTTLQRPSYGPQPTTLQRPSYGPQPTTLQRPLYGPQPTTLQRPSYGPQPSTLQRPSYGPQPSTLQRPSYGPLPLCGPSVSNIPPCRPTYNVLPLCRPPAFVPPGPSVSAYVPPQGPSQTSFTHYRQSPYSFSPKGPSPSALSPHGASSSAFSPYKPHHQYSSTQPSITKLHISSPSMSQSKLAPSRTGIHQSESRGRMFICRENNDDYQLQRRTQSQKVGRKFACRESHLDLENPNWQNDLSSYCKQQCDFVDQISVQIPPHRSFQAQSTYPETSCYQPHFPCRPSYNPYALYKPCNMNASIPPIDLVCNAYKATPFQTRRRESLSKDVNKNSRNWSNGIVEDQLNFSDNNSLNFHRSSVLASSTIYLQCDTGNLLW</sequence>
<organism evidence="4 5">
    <name type="scientific">Biomphalaria glabrata</name>
    <name type="common">Bloodfluke planorb</name>
    <name type="synonym">Freshwater snail</name>
    <dbReference type="NCBI Taxonomy" id="6526"/>
    <lineage>
        <taxon>Eukaryota</taxon>
        <taxon>Metazoa</taxon>
        <taxon>Spiralia</taxon>
        <taxon>Lophotrochozoa</taxon>
        <taxon>Mollusca</taxon>
        <taxon>Gastropoda</taxon>
        <taxon>Heterobranchia</taxon>
        <taxon>Euthyneura</taxon>
        <taxon>Panpulmonata</taxon>
        <taxon>Hygrophila</taxon>
        <taxon>Lymnaeoidea</taxon>
        <taxon>Planorbidae</taxon>
        <taxon>Biomphalaria</taxon>
    </lineage>
</organism>
<accession>A0A9W2ZRD4</accession>
<feature type="transmembrane region" description="Helical" evidence="2">
    <location>
        <begin position="322"/>
        <end position="343"/>
    </location>
</feature>
<dbReference type="CDD" id="cd00110">
    <property type="entry name" value="LamG"/>
    <property type="match status" value="1"/>
</dbReference>
<evidence type="ECO:0000256" key="2">
    <source>
        <dbReference type="SAM" id="Phobius"/>
    </source>
</evidence>
<dbReference type="SUPFAM" id="SSF49899">
    <property type="entry name" value="Concanavalin A-like lectins/glucanases"/>
    <property type="match status" value="1"/>
</dbReference>
<dbReference type="Gene3D" id="2.60.120.200">
    <property type="match status" value="1"/>
</dbReference>
<dbReference type="SMART" id="SM00282">
    <property type="entry name" value="LamG"/>
    <property type="match status" value="1"/>
</dbReference>
<feature type="compositionally biased region" description="Polar residues" evidence="1">
    <location>
        <begin position="643"/>
        <end position="657"/>
    </location>
</feature>
<gene>
    <name evidence="5" type="primary">LOC106056505</name>
</gene>
<feature type="region of interest" description="Disordered" evidence="1">
    <location>
        <begin position="380"/>
        <end position="597"/>
    </location>
</feature>
<dbReference type="Pfam" id="PF00054">
    <property type="entry name" value="Laminin_G_1"/>
    <property type="match status" value="1"/>
</dbReference>
<dbReference type="RefSeq" id="XP_055877528.1">
    <property type="nucleotide sequence ID" value="XM_056021553.1"/>
</dbReference>
<feature type="domain" description="Laminin G" evidence="3">
    <location>
        <begin position="59"/>
        <end position="193"/>
    </location>
</feature>
<dbReference type="InterPro" id="IPR013320">
    <property type="entry name" value="ConA-like_dom_sf"/>
</dbReference>
<keyword evidence="4" id="KW-1185">Reference proteome</keyword>
<dbReference type="InterPro" id="IPR001791">
    <property type="entry name" value="Laminin_G"/>
</dbReference>
<feature type="compositionally biased region" description="Basic residues" evidence="1">
    <location>
        <begin position="423"/>
        <end position="438"/>
    </location>
</feature>
<dbReference type="AlphaFoldDB" id="A0A9W2ZRD4"/>
<protein>
    <submittedName>
        <fullName evidence="5">Uncharacterized protein LOC106056505</fullName>
    </submittedName>
</protein>
<reference evidence="5" key="1">
    <citation type="submission" date="2025-08" db="UniProtKB">
        <authorList>
            <consortium name="RefSeq"/>
        </authorList>
    </citation>
    <scope>IDENTIFICATION</scope>
</reference>
<dbReference type="GeneID" id="106056505"/>
<evidence type="ECO:0000259" key="3">
    <source>
        <dbReference type="SMART" id="SM00282"/>
    </source>
</evidence>
<dbReference type="OrthoDB" id="10062639at2759"/>
<keyword evidence="2" id="KW-0812">Transmembrane</keyword>
<name>A0A9W2ZRD4_BIOGL</name>
<keyword evidence="2" id="KW-1133">Transmembrane helix</keyword>
<proteinExistence type="predicted"/>
<feature type="region of interest" description="Disordered" evidence="1">
    <location>
        <begin position="637"/>
        <end position="693"/>
    </location>
</feature>
<evidence type="ECO:0000256" key="1">
    <source>
        <dbReference type="SAM" id="MobiDB-lite"/>
    </source>
</evidence>
<feature type="compositionally biased region" description="Polar residues" evidence="1">
    <location>
        <begin position="563"/>
        <end position="593"/>
    </location>
</feature>
<feature type="compositionally biased region" description="Polar residues" evidence="1">
    <location>
        <begin position="516"/>
        <end position="556"/>
    </location>
</feature>